<comment type="caution">
    <text evidence="1">The sequence shown here is derived from an EMBL/GenBank/DDBJ whole genome shotgun (WGS) entry which is preliminary data.</text>
</comment>
<sequence length="47" mass="5441">MGRDPNVDIIMMLALIPFNRRYEKHGRDPPQHVVTTPSAFMALYELV</sequence>
<evidence type="ECO:0000313" key="1">
    <source>
        <dbReference type="EMBL" id="KAF7801930.1"/>
    </source>
</evidence>
<protein>
    <submittedName>
        <fullName evidence="1">Uncharacterized protein</fullName>
    </submittedName>
</protein>
<keyword evidence="2" id="KW-1185">Reference proteome</keyword>
<name>A0A834SGF6_9FABA</name>
<dbReference type="Proteomes" id="UP000634136">
    <property type="component" value="Unassembled WGS sequence"/>
</dbReference>
<proteinExistence type="predicted"/>
<accession>A0A834SGF6</accession>
<gene>
    <name evidence="1" type="ORF">G2W53_041041</name>
</gene>
<dbReference type="AlphaFoldDB" id="A0A834SGF6"/>
<reference evidence="1" key="1">
    <citation type="submission" date="2020-09" db="EMBL/GenBank/DDBJ databases">
        <title>Genome-Enabled Discovery of Anthraquinone Biosynthesis in Senna tora.</title>
        <authorList>
            <person name="Kang S.-H."/>
            <person name="Pandey R.P."/>
            <person name="Lee C.-M."/>
            <person name="Sim J.-S."/>
            <person name="Jeong J.-T."/>
            <person name="Choi B.-S."/>
            <person name="Jung M."/>
            <person name="Ginzburg D."/>
            <person name="Zhao K."/>
            <person name="Won S.Y."/>
            <person name="Oh T.-J."/>
            <person name="Yu Y."/>
            <person name="Kim N.-H."/>
            <person name="Lee O.R."/>
            <person name="Lee T.-H."/>
            <person name="Bashyal P."/>
            <person name="Kim T.-S."/>
            <person name="Lee W.-H."/>
            <person name="Kawkins C."/>
            <person name="Kim C.-K."/>
            <person name="Kim J.S."/>
            <person name="Ahn B.O."/>
            <person name="Rhee S.Y."/>
            <person name="Sohng J.K."/>
        </authorList>
    </citation>
    <scope>NUCLEOTIDE SEQUENCE</scope>
    <source>
        <tissue evidence="1">Leaf</tissue>
    </source>
</reference>
<evidence type="ECO:0000313" key="2">
    <source>
        <dbReference type="Proteomes" id="UP000634136"/>
    </source>
</evidence>
<organism evidence="1 2">
    <name type="scientific">Senna tora</name>
    <dbReference type="NCBI Taxonomy" id="362788"/>
    <lineage>
        <taxon>Eukaryota</taxon>
        <taxon>Viridiplantae</taxon>
        <taxon>Streptophyta</taxon>
        <taxon>Embryophyta</taxon>
        <taxon>Tracheophyta</taxon>
        <taxon>Spermatophyta</taxon>
        <taxon>Magnoliopsida</taxon>
        <taxon>eudicotyledons</taxon>
        <taxon>Gunneridae</taxon>
        <taxon>Pentapetalae</taxon>
        <taxon>rosids</taxon>
        <taxon>fabids</taxon>
        <taxon>Fabales</taxon>
        <taxon>Fabaceae</taxon>
        <taxon>Caesalpinioideae</taxon>
        <taxon>Cassia clade</taxon>
        <taxon>Senna</taxon>
    </lineage>
</organism>
<dbReference type="EMBL" id="JAAIUW010000013">
    <property type="protein sequence ID" value="KAF7801930.1"/>
    <property type="molecule type" value="Genomic_DNA"/>
</dbReference>